<feature type="chain" id="PRO_5041380967" evidence="2">
    <location>
        <begin position="19"/>
        <end position="400"/>
    </location>
</feature>
<evidence type="ECO:0000313" key="3">
    <source>
        <dbReference type="EMBL" id="KAK0624267.1"/>
    </source>
</evidence>
<keyword evidence="1" id="KW-0472">Membrane</keyword>
<keyword evidence="1" id="KW-0812">Transmembrane</keyword>
<keyword evidence="4" id="KW-1185">Reference proteome</keyword>
<comment type="caution">
    <text evidence="3">The sequence shown here is derived from an EMBL/GenBank/DDBJ whole genome shotgun (WGS) entry which is preliminary data.</text>
</comment>
<gene>
    <name evidence="3" type="ORF">B0T14DRAFT_428178</name>
</gene>
<proteinExistence type="predicted"/>
<feature type="signal peptide" evidence="2">
    <location>
        <begin position="1"/>
        <end position="18"/>
    </location>
</feature>
<feature type="transmembrane region" description="Helical" evidence="1">
    <location>
        <begin position="261"/>
        <end position="280"/>
    </location>
</feature>
<name>A0AA39WZL4_9PEZI</name>
<dbReference type="EMBL" id="JAULSU010000003">
    <property type="protein sequence ID" value="KAK0624267.1"/>
    <property type="molecule type" value="Genomic_DNA"/>
</dbReference>
<evidence type="ECO:0000256" key="2">
    <source>
        <dbReference type="SAM" id="SignalP"/>
    </source>
</evidence>
<evidence type="ECO:0000313" key="4">
    <source>
        <dbReference type="Proteomes" id="UP001175000"/>
    </source>
</evidence>
<keyword evidence="2" id="KW-0732">Signal</keyword>
<organism evidence="3 4">
    <name type="scientific">Immersiella caudata</name>
    <dbReference type="NCBI Taxonomy" id="314043"/>
    <lineage>
        <taxon>Eukaryota</taxon>
        <taxon>Fungi</taxon>
        <taxon>Dikarya</taxon>
        <taxon>Ascomycota</taxon>
        <taxon>Pezizomycotina</taxon>
        <taxon>Sordariomycetes</taxon>
        <taxon>Sordariomycetidae</taxon>
        <taxon>Sordariales</taxon>
        <taxon>Lasiosphaeriaceae</taxon>
        <taxon>Immersiella</taxon>
    </lineage>
</organism>
<dbReference type="Proteomes" id="UP001175000">
    <property type="component" value="Unassembled WGS sequence"/>
</dbReference>
<dbReference type="AlphaFoldDB" id="A0AA39WZL4"/>
<sequence>MRTSPLLTALLLLPSTTATFWTVTSYFAISESTNTRSRTFSSTLTVNPTATPTASPISTSVWVQGYQNVTVVYVYINAADIPRADILTTSTRRTINFESTTPYAVSVTYTAPSSCPTPFTVRTVTSVRIPDAVTAQYTPIATHTSTRSNGGVTRYTHIIEADKVPATLNPMEDFYYSWYIRDCRDPTTTGSARSRGGGGSGSSGGSDLDDWTVCSALPGCTSLATWIIVVATLLPALFLFGFVESYFWFRRLMLGKGTLRFGTICWIILSLWVLCFTRQAQTRSSEDQMMLREKWKTIRAGQRIKLWFKWGFWHSYPVEWLGDPKVGGVPGVMLVQPGQFGAPGQPPRPGQPPYTGYPGYPAPEFFAPGPRRRPGIRLLRFQDRRRTRSIPIPLLLRGVR</sequence>
<reference evidence="3" key="1">
    <citation type="submission" date="2023-06" db="EMBL/GenBank/DDBJ databases">
        <title>Genome-scale phylogeny and comparative genomics of the fungal order Sordariales.</title>
        <authorList>
            <consortium name="Lawrence Berkeley National Laboratory"/>
            <person name="Hensen N."/>
            <person name="Bonometti L."/>
            <person name="Westerberg I."/>
            <person name="Brannstrom I.O."/>
            <person name="Guillou S."/>
            <person name="Cros-Aarteil S."/>
            <person name="Calhoun S."/>
            <person name="Haridas S."/>
            <person name="Kuo A."/>
            <person name="Mondo S."/>
            <person name="Pangilinan J."/>
            <person name="Riley R."/>
            <person name="Labutti K."/>
            <person name="Andreopoulos B."/>
            <person name="Lipzen A."/>
            <person name="Chen C."/>
            <person name="Yanf M."/>
            <person name="Daum C."/>
            <person name="Ng V."/>
            <person name="Clum A."/>
            <person name="Steindorff A."/>
            <person name="Ohm R."/>
            <person name="Martin F."/>
            <person name="Silar P."/>
            <person name="Natvig D."/>
            <person name="Lalanne C."/>
            <person name="Gautier V."/>
            <person name="Ament-Velasquez S.L."/>
            <person name="Kruys A."/>
            <person name="Hutchinson M.I."/>
            <person name="Powell A.J."/>
            <person name="Barry K."/>
            <person name="Miller A.N."/>
            <person name="Grigoriev I.V."/>
            <person name="Debuchy R."/>
            <person name="Gladieux P."/>
            <person name="Thoren M.H."/>
            <person name="Johannesson H."/>
        </authorList>
    </citation>
    <scope>NUCLEOTIDE SEQUENCE</scope>
    <source>
        <strain evidence="3">CBS 606.72</strain>
    </source>
</reference>
<accession>A0AA39WZL4</accession>
<feature type="transmembrane region" description="Helical" evidence="1">
    <location>
        <begin position="223"/>
        <end position="249"/>
    </location>
</feature>
<protein>
    <submittedName>
        <fullName evidence="3">Uncharacterized protein</fullName>
    </submittedName>
</protein>
<keyword evidence="1" id="KW-1133">Transmembrane helix</keyword>
<evidence type="ECO:0000256" key="1">
    <source>
        <dbReference type="SAM" id="Phobius"/>
    </source>
</evidence>